<dbReference type="EMBL" id="FNON01000001">
    <property type="protein sequence ID" value="SDW56746.1"/>
    <property type="molecule type" value="Genomic_DNA"/>
</dbReference>
<evidence type="ECO:0000313" key="2">
    <source>
        <dbReference type="EMBL" id="SDW56746.1"/>
    </source>
</evidence>
<organism evidence="2 3">
    <name type="scientific">Amycolatopsis xylanica</name>
    <dbReference type="NCBI Taxonomy" id="589385"/>
    <lineage>
        <taxon>Bacteria</taxon>
        <taxon>Bacillati</taxon>
        <taxon>Actinomycetota</taxon>
        <taxon>Actinomycetes</taxon>
        <taxon>Pseudonocardiales</taxon>
        <taxon>Pseudonocardiaceae</taxon>
        <taxon>Amycolatopsis</taxon>
    </lineage>
</organism>
<dbReference type="RefSeq" id="WP_143046980.1">
    <property type="nucleotide sequence ID" value="NZ_FNON01000001.1"/>
</dbReference>
<dbReference type="STRING" id="589385.SAMN05421504_101920"/>
<dbReference type="OrthoDB" id="3700572at2"/>
<dbReference type="AlphaFoldDB" id="A0A1H2UKN3"/>
<sequence>MNQRRFMTGIAVAATVAAGAVAAPAAASASPAAEDGQVSIQSQFECGIVSCSYVFTRSMTNFIADNGGLASTVACGKIPPPGTYACGVGFVVVIATSKIAKSKNSCTKFNFAKVAPYPTWTSVDGGSRCKS</sequence>
<evidence type="ECO:0000256" key="1">
    <source>
        <dbReference type="SAM" id="SignalP"/>
    </source>
</evidence>
<proteinExistence type="predicted"/>
<evidence type="ECO:0000313" key="3">
    <source>
        <dbReference type="Proteomes" id="UP000199515"/>
    </source>
</evidence>
<feature type="chain" id="PRO_5038727344" description="Tat (Twin-arginine translocation) pathway signal sequence" evidence="1">
    <location>
        <begin position="23"/>
        <end position="131"/>
    </location>
</feature>
<keyword evidence="3" id="KW-1185">Reference proteome</keyword>
<protein>
    <recommendedName>
        <fullName evidence="4">Tat (Twin-arginine translocation) pathway signal sequence</fullName>
    </recommendedName>
</protein>
<dbReference type="Proteomes" id="UP000199515">
    <property type="component" value="Unassembled WGS sequence"/>
</dbReference>
<keyword evidence="1" id="KW-0732">Signal</keyword>
<name>A0A1H2UKN3_9PSEU</name>
<feature type="signal peptide" evidence="1">
    <location>
        <begin position="1"/>
        <end position="22"/>
    </location>
</feature>
<accession>A0A1H2UKN3</accession>
<evidence type="ECO:0008006" key="4">
    <source>
        <dbReference type="Google" id="ProtNLM"/>
    </source>
</evidence>
<gene>
    <name evidence="2" type="ORF">SAMN05421504_101920</name>
</gene>
<reference evidence="2 3" key="1">
    <citation type="submission" date="2016-10" db="EMBL/GenBank/DDBJ databases">
        <authorList>
            <person name="de Groot N.N."/>
        </authorList>
    </citation>
    <scope>NUCLEOTIDE SEQUENCE [LARGE SCALE GENOMIC DNA]</scope>
    <source>
        <strain evidence="2 3">CPCC 202699</strain>
    </source>
</reference>